<dbReference type="eggNOG" id="ENOG50330PD">
    <property type="taxonomic scope" value="Bacteria"/>
</dbReference>
<organism evidence="2 3">
    <name type="scientific">Treponema vincentii ATCC 35580</name>
    <dbReference type="NCBI Taxonomy" id="596324"/>
    <lineage>
        <taxon>Bacteria</taxon>
        <taxon>Pseudomonadati</taxon>
        <taxon>Spirochaetota</taxon>
        <taxon>Spirochaetia</taxon>
        <taxon>Spirochaetales</taxon>
        <taxon>Treponemataceae</taxon>
        <taxon>Treponema</taxon>
    </lineage>
</organism>
<protein>
    <recommendedName>
        <fullName evidence="4">DUF5723 domain-containing protein</fullName>
    </recommendedName>
</protein>
<feature type="signal peptide" evidence="1">
    <location>
        <begin position="1"/>
        <end position="20"/>
    </location>
</feature>
<proteinExistence type="predicted"/>
<evidence type="ECO:0000313" key="2">
    <source>
        <dbReference type="EMBL" id="EEV21402.1"/>
    </source>
</evidence>
<reference evidence="2 3" key="1">
    <citation type="submission" date="2009-07" db="EMBL/GenBank/DDBJ databases">
        <authorList>
            <person name="Madupu R."/>
            <person name="Sebastian Y."/>
            <person name="Durkin A.S."/>
            <person name="Torralba M."/>
            <person name="Methe B."/>
            <person name="Sutton G.G."/>
            <person name="Strausberg R.L."/>
            <person name="Nelson K.E."/>
        </authorList>
    </citation>
    <scope>NUCLEOTIDE SEQUENCE [LARGE SCALE GENOMIC DNA]</scope>
    <source>
        <strain evidence="2 3">ATCC 35580</strain>
    </source>
</reference>
<name>C8PMI5_9SPIR</name>
<evidence type="ECO:0008006" key="4">
    <source>
        <dbReference type="Google" id="ProtNLM"/>
    </source>
</evidence>
<gene>
    <name evidence="2" type="ORF">TREVI0001_0600</name>
</gene>
<comment type="caution">
    <text evidence="2">The sequence shown here is derived from an EMBL/GenBank/DDBJ whole genome shotgun (WGS) entry which is preliminary data.</text>
</comment>
<dbReference type="OrthoDB" id="363138at2"/>
<dbReference type="EMBL" id="ACYH01000011">
    <property type="protein sequence ID" value="EEV21402.1"/>
    <property type="molecule type" value="Genomic_DNA"/>
</dbReference>
<sequence length="445" mass="48717">MKKKCLILVCMVIGALAAFGQTTATDNGTQKDILQPVEMNEPTQRTKRLPLSMHTGLVISGTAANNMFSVMDFFKPKSDTNPQLVIDFNELSAKTIKSGIHAGVLVDFDWFFQFTVLGEHTVKFSTTINADGWANVSKSLLDLIAQGNTANADGKPITGSLNAKINAFADTGVMYQLKKPNYGFSARLAYFIPLAYMSNPQAAFTLSPNNSGSGIDGLTIEAEGTANIYGHLPAMAASRGLSVADLFKDWGLDLSLAGSYTPTNWVTVTGGVSYLPLKSVEMTTGIRNHFKFKGTVDNILKTMTGKSTDGKGIIDLDKDNTTELLKTDLPPTKIMRPCKIQIGADFRPFRNDYLILSPFFAFPVINAKPYYVDGGLKIESRFARALGVYLDSRYIERIWRHELCLFVDSRWFSFQLAASVASQDFKRTFTTLSGVGVKFGVGIGF</sequence>
<feature type="chain" id="PRO_5002989321" description="DUF5723 domain-containing protein" evidence="1">
    <location>
        <begin position="21"/>
        <end position="445"/>
    </location>
</feature>
<evidence type="ECO:0000313" key="3">
    <source>
        <dbReference type="Proteomes" id="UP000004509"/>
    </source>
</evidence>
<dbReference type="Proteomes" id="UP000004509">
    <property type="component" value="Unassembled WGS sequence"/>
</dbReference>
<accession>C8PMI5</accession>
<evidence type="ECO:0000256" key="1">
    <source>
        <dbReference type="SAM" id="SignalP"/>
    </source>
</evidence>
<dbReference type="AlphaFoldDB" id="C8PMI5"/>
<keyword evidence="1" id="KW-0732">Signal</keyword>
<dbReference type="RefSeq" id="WP_006187735.1">
    <property type="nucleotide sequence ID" value="NZ_ACYH01000011.1"/>
</dbReference>